<dbReference type="EMBL" id="CP050313">
    <property type="protein sequence ID" value="QIR14100.1"/>
    <property type="molecule type" value="Genomic_DNA"/>
</dbReference>
<proteinExistence type="predicted"/>
<dbReference type="KEGG" id="saes:HBH39_06020"/>
<reference evidence="1 2" key="1">
    <citation type="submission" date="2020-03" db="EMBL/GenBank/DDBJ databases">
        <title>Complete genome sequence of Shewanella sp.</title>
        <authorList>
            <person name="Kim Y.-S."/>
            <person name="Kim S.-J."/>
            <person name="Jung H.-K."/>
            <person name="Kim K.-H."/>
        </authorList>
    </citation>
    <scope>NUCLEOTIDE SEQUENCE [LARGE SCALE GENOMIC DNA]</scope>
    <source>
        <strain evidence="1 2">PN3F2</strain>
    </source>
</reference>
<organism evidence="1 2">
    <name type="scientific">Shewanella aestuarii</name>
    <dbReference type="NCBI Taxonomy" id="1028752"/>
    <lineage>
        <taxon>Bacteria</taxon>
        <taxon>Pseudomonadati</taxon>
        <taxon>Pseudomonadota</taxon>
        <taxon>Gammaproteobacteria</taxon>
        <taxon>Alteromonadales</taxon>
        <taxon>Shewanellaceae</taxon>
        <taxon>Shewanella</taxon>
    </lineage>
</organism>
<name>A0A6G9QHT4_9GAMM</name>
<protein>
    <submittedName>
        <fullName evidence="1">Uncharacterized protein</fullName>
    </submittedName>
</protein>
<evidence type="ECO:0000313" key="1">
    <source>
        <dbReference type="EMBL" id="QIR14100.1"/>
    </source>
</evidence>
<sequence>MNKFIGFSLLFCLTACQPATEDSSSMQVKSEPPVSQQAPTVDANIQCNQAWFARVESTLNSGDGKGHGPDLGSLEWQSVIEFKLGIRGNSDIPKKGTDDWCAFIDKQLPK</sequence>
<keyword evidence="2" id="KW-1185">Reference proteome</keyword>
<evidence type="ECO:0000313" key="2">
    <source>
        <dbReference type="Proteomes" id="UP000502608"/>
    </source>
</evidence>
<dbReference type="AlphaFoldDB" id="A0A6G9QHT4"/>
<dbReference type="Proteomes" id="UP000502608">
    <property type="component" value="Chromosome"/>
</dbReference>
<gene>
    <name evidence="1" type="ORF">HBH39_06020</name>
</gene>
<dbReference type="RefSeq" id="WP_167676511.1">
    <property type="nucleotide sequence ID" value="NZ_CP050313.1"/>
</dbReference>
<accession>A0A6G9QHT4</accession>